<protein>
    <submittedName>
        <fullName evidence="1">Uncharacterized protein</fullName>
    </submittedName>
</protein>
<comment type="caution">
    <text evidence="1">The sequence shown here is derived from an EMBL/GenBank/DDBJ whole genome shotgun (WGS) entry which is preliminary data.</text>
</comment>
<dbReference type="Proteomes" id="UP001386955">
    <property type="component" value="Unassembled WGS sequence"/>
</dbReference>
<keyword evidence="2" id="KW-1185">Reference proteome</keyword>
<name>A0AAN9XUN9_PSOTE</name>
<accession>A0AAN9XUN9</accession>
<sequence length="132" mass="14909">MDLGRQGCYELPSHYYLAKQPDVEESSCQRGKLQRISSEMGKARTNLTFQQAKTTPNGVVNRDHNAIPGNPTPCGPREFVNTVYDIEFERNGAPIDPHLRLFKPPRTNVPGLCKPRIKVREFSEAVKLDDVN</sequence>
<gene>
    <name evidence="1" type="ORF">VNO78_01410</name>
</gene>
<organism evidence="1 2">
    <name type="scientific">Psophocarpus tetragonolobus</name>
    <name type="common">Winged bean</name>
    <name type="synonym">Dolichos tetragonolobus</name>
    <dbReference type="NCBI Taxonomy" id="3891"/>
    <lineage>
        <taxon>Eukaryota</taxon>
        <taxon>Viridiplantae</taxon>
        <taxon>Streptophyta</taxon>
        <taxon>Embryophyta</taxon>
        <taxon>Tracheophyta</taxon>
        <taxon>Spermatophyta</taxon>
        <taxon>Magnoliopsida</taxon>
        <taxon>eudicotyledons</taxon>
        <taxon>Gunneridae</taxon>
        <taxon>Pentapetalae</taxon>
        <taxon>rosids</taxon>
        <taxon>fabids</taxon>
        <taxon>Fabales</taxon>
        <taxon>Fabaceae</taxon>
        <taxon>Papilionoideae</taxon>
        <taxon>50 kb inversion clade</taxon>
        <taxon>NPAAA clade</taxon>
        <taxon>indigoferoid/millettioid clade</taxon>
        <taxon>Phaseoleae</taxon>
        <taxon>Psophocarpus</taxon>
    </lineage>
</organism>
<reference evidence="1 2" key="1">
    <citation type="submission" date="2024-01" db="EMBL/GenBank/DDBJ databases">
        <title>The genomes of 5 underutilized Papilionoideae crops provide insights into root nodulation and disease resistanc.</title>
        <authorList>
            <person name="Jiang F."/>
        </authorList>
    </citation>
    <scope>NUCLEOTIDE SEQUENCE [LARGE SCALE GENOMIC DNA]</scope>
    <source>
        <strain evidence="1">DUOXIRENSHENG_FW03</strain>
        <tissue evidence="1">Leaves</tissue>
    </source>
</reference>
<dbReference type="AlphaFoldDB" id="A0AAN9XUN9"/>
<evidence type="ECO:0000313" key="1">
    <source>
        <dbReference type="EMBL" id="KAK7410553.1"/>
    </source>
</evidence>
<dbReference type="EMBL" id="JAYMYS010000001">
    <property type="protein sequence ID" value="KAK7410553.1"/>
    <property type="molecule type" value="Genomic_DNA"/>
</dbReference>
<evidence type="ECO:0000313" key="2">
    <source>
        <dbReference type="Proteomes" id="UP001386955"/>
    </source>
</evidence>
<proteinExistence type="predicted"/>